<organism evidence="1 2">
    <name type="scientific">Pleuronectes platessa</name>
    <name type="common">European plaice</name>
    <dbReference type="NCBI Taxonomy" id="8262"/>
    <lineage>
        <taxon>Eukaryota</taxon>
        <taxon>Metazoa</taxon>
        <taxon>Chordata</taxon>
        <taxon>Craniata</taxon>
        <taxon>Vertebrata</taxon>
        <taxon>Euteleostomi</taxon>
        <taxon>Actinopterygii</taxon>
        <taxon>Neopterygii</taxon>
        <taxon>Teleostei</taxon>
        <taxon>Neoteleostei</taxon>
        <taxon>Acanthomorphata</taxon>
        <taxon>Carangaria</taxon>
        <taxon>Pleuronectiformes</taxon>
        <taxon>Pleuronectoidei</taxon>
        <taxon>Pleuronectidae</taxon>
        <taxon>Pleuronectes</taxon>
    </lineage>
</organism>
<reference evidence="1" key="1">
    <citation type="submission" date="2020-03" db="EMBL/GenBank/DDBJ databases">
        <authorList>
            <person name="Weist P."/>
        </authorList>
    </citation>
    <scope>NUCLEOTIDE SEQUENCE</scope>
</reference>
<dbReference type="AlphaFoldDB" id="A0A9N7ZEM8"/>
<proteinExistence type="predicted"/>
<name>A0A9N7ZEM8_PLEPL</name>
<sequence length="148" mass="16316">MEARPEARPEVGGRPLYPTVALMSGLFGEKEEFREAPEGFKTPAGTLGPLLGLKSPGADHQILEPRAKASFCRRRTKQHPVEEDEQRFIPLRSKKNPLLFGPADAAATEEPAPPSLSGHDYSLDFRNIRATRTCNTVKVTIADLFYAV</sequence>
<dbReference type="EMBL" id="CADEAL010004477">
    <property type="protein sequence ID" value="CAB1460427.1"/>
    <property type="molecule type" value="Genomic_DNA"/>
</dbReference>
<protein>
    <submittedName>
        <fullName evidence="1">Uncharacterized protein</fullName>
    </submittedName>
</protein>
<evidence type="ECO:0000313" key="1">
    <source>
        <dbReference type="EMBL" id="CAB1460427.1"/>
    </source>
</evidence>
<accession>A0A9N7ZEM8</accession>
<evidence type="ECO:0000313" key="2">
    <source>
        <dbReference type="Proteomes" id="UP001153269"/>
    </source>
</evidence>
<gene>
    <name evidence="1" type="ORF">PLEPLA_LOCUS48278</name>
</gene>
<dbReference type="Proteomes" id="UP001153269">
    <property type="component" value="Unassembled WGS sequence"/>
</dbReference>
<comment type="caution">
    <text evidence="1">The sequence shown here is derived from an EMBL/GenBank/DDBJ whole genome shotgun (WGS) entry which is preliminary data.</text>
</comment>
<keyword evidence="2" id="KW-1185">Reference proteome</keyword>